<protein>
    <submittedName>
        <fullName evidence="1">Uncharacterized protein</fullName>
    </submittedName>
</protein>
<accession>A0A1Q3DKT5</accession>
<name>A0A1Q3DKT5_9VIRU</name>
<reference evidence="1" key="1">
    <citation type="submission" date="2017-01" db="EMBL/GenBank/DDBJ databases">
        <title>Draft genome sequence of uncultured bacilliform virus purified from snow crab.</title>
        <authorList>
            <person name="Takano T."/>
        </authorList>
    </citation>
    <scope>NUCLEOTIDE SEQUENCE</scope>
    <source>
        <strain evidence="1">Isolate_1</strain>
    </source>
</reference>
<gene>
    <name evidence="1" type="ORF">SCV_032</name>
</gene>
<dbReference type="EMBL" id="BDLS01000001">
    <property type="protein sequence ID" value="GAV93156.1"/>
    <property type="molecule type" value="Genomic_DNA"/>
</dbReference>
<evidence type="ECO:0000313" key="1">
    <source>
        <dbReference type="EMBL" id="GAV93156.1"/>
    </source>
</evidence>
<sequence>MEGSGNDTIGVDIGNVFNKMLSLFRTSTPSDESIISSTNMAHAPLSVDAGPTSSIKLDNDVTTFLADDIARLGECSSTMSCILERFTNFADRSDSTSTYAEPQNSGALHGEAAALSATSGILDPITTIDLFSRLCSDNTIAVENLSQFIIHNNQFWTLFPSAIITTYDVLCQVLILWYKIGARIDLASLATKGSNCESSVVDHTNPRVIIAQQKIQSILTNRQEIFNPNALTGGEVHITEILKDIIIPSLNVLNERIR</sequence>
<organism evidence="1">
    <name type="scientific">Chionoecetes opilio bacilliform virus</name>
    <dbReference type="NCBI Taxonomy" id="1825681"/>
    <lineage>
        <taxon>Viruses</taxon>
        <taxon>Viruses incertae sedis</taxon>
        <taxon>Naldaviricetes</taxon>
        <taxon>Nimaviridae</taxon>
    </lineage>
</organism>
<comment type="caution">
    <text evidence="1">The sequence shown here is derived from an EMBL/GenBank/DDBJ whole genome shotgun (WGS) entry which is preliminary data.</text>
</comment>
<proteinExistence type="predicted"/>